<evidence type="ECO:0000313" key="3">
    <source>
        <dbReference type="Proteomes" id="UP000469185"/>
    </source>
</evidence>
<sequence>MPRHLSPSKGPRRLPVPPQNPPFDDELGITPQRAPAPPTGGATEHALQGTLPLSVTTSRRSARTRPGRPGAAGPPGGRATGPAEPQHWCARFAVWAVEALYGQRALSQLLRWTSSDVYASLSERAVRRRVSAAATPSVRSLRVCDVRPQVFEAAVVIQEGPRARALAMRFEMRDRRWLCTALDLV</sequence>
<dbReference type="EMBL" id="JAAGOB010000010">
    <property type="protein sequence ID" value="NED97311.1"/>
    <property type="molecule type" value="Genomic_DNA"/>
</dbReference>
<dbReference type="RefSeq" id="WP_163820085.1">
    <property type="nucleotide sequence ID" value="NZ_JAAGOB010000010.1"/>
</dbReference>
<feature type="region of interest" description="Disordered" evidence="1">
    <location>
        <begin position="1"/>
        <end position="83"/>
    </location>
</feature>
<evidence type="ECO:0000313" key="2">
    <source>
        <dbReference type="EMBL" id="NED97311.1"/>
    </source>
</evidence>
<accession>A0A6N9YQI4</accession>
<evidence type="ECO:0008006" key="4">
    <source>
        <dbReference type="Google" id="ProtNLM"/>
    </source>
</evidence>
<dbReference type="AlphaFoldDB" id="A0A6N9YQI4"/>
<dbReference type="Proteomes" id="UP000469185">
    <property type="component" value="Unassembled WGS sequence"/>
</dbReference>
<gene>
    <name evidence="2" type="ORF">G1H11_18595</name>
</gene>
<dbReference type="InterPro" id="IPR045596">
    <property type="entry name" value="DUF6459"/>
</dbReference>
<dbReference type="Pfam" id="PF20060">
    <property type="entry name" value="DUF6459"/>
    <property type="match status" value="1"/>
</dbReference>
<protein>
    <recommendedName>
        <fullName evidence="4">3-hydroxyacyl-CoA dehydrogenase</fullName>
    </recommendedName>
</protein>
<keyword evidence="3" id="KW-1185">Reference proteome</keyword>
<name>A0A6N9YQI4_9ACTN</name>
<comment type="caution">
    <text evidence="2">The sequence shown here is derived from an EMBL/GenBank/DDBJ whole genome shotgun (WGS) entry which is preliminary data.</text>
</comment>
<evidence type="ECO:0000256" key="1">
    <source>
        <dbReference type="SAM" id="MobiDB-lite"/>
    </source>
</evidence>
<reference evidence="2 3" key="1">
    <citation type="submission" date="2020-02" db="EMBL/GenBank/DDBJ databases">
        <authorList>
            <person name="Li X.-J."/>
            <person name="Feng X.-M."/>
        </authorList>
    </citation>
    <scope>NUCLEOTIDE SEQUENCE [LARGE SCALE GENOMIC DNA]</scope>
    <source>
        <strain evidence="2 3">CGMCC 4.7225</strain>
    </source>
</reference>
<proteinExistence type="predicted"/>
<organism evidence="2 3">
    <name type="scientific">Phytoactinopolyspora alkaliphila</name>
    <dbReference type="NCBI Taxonomy" id="1783498"/>
    <lineage>
        <taxon>Bacteria</taxon>
        <taxon>Bacillati</taxon>
        <taxon>Actinomycetota</taxon>
        <taxon>Actinomycetes</taxon>
        <taxon>Jiangellales</taxon>
        <taxon>Jiangellaceae</taxon>
        <taxon>Phytoactinopolyspora</taxon>
    </lineage>
</organism>